<reference evidence="1" key="1">
    <citation type="journal article" date="2020" name="Cell">
        <title>Large-Scale Comparative Analyses of Tick Genomes Elucidate Their Genetic Diversity and Vector Capacities.</title>
        <authorList>
            <consortium name="Tick Genome and Microbiome Consortium (TIGMIC)"/>
            <person name="Jia N."/>
            <person name="Wang J."/>
            <person name="Shi W."/>
            <person name="Du L."/>
            <person name="Sun Y."/>
            <person name="Zhan W."/>
            <person name="Jiang J.F."/>
            <person name="Wang Q."/>
            <person name="Zhang B."/>
            <person name="Ji P."/>
            <person name="Bell-Sakyi L."/>
            <person name="Cui X.M."/>
            <person name="Yuan T.T."/>
            <person name="Jiang B.G."/>
            <person name="Yang W.F."/>
            <person name="Lam T.T."/>
            <person name="Chang Q.C."/>
            <person name="Ding S.J."/>
            <person name="Wang X.J."/>
            <person name="Zhu J.G."/>
            <person name="Ruan X.D."/>
            <person name="Zhao L."/>
            <person name="Wei J.T."/>
            <person name="Ye R.Z."/>
            <person name="Que T.C."/>
            <person name="Du C.H."/>
            <person name="Zhou Y.H."/>
            <person name="Cheng J.X."/>
            <person name="Dai P.F."/>
            <person name="Guo W.B."/>
            <person name="Han X.H."/>
            <person name="Huang E.J."/>
            <person name="Li L.F."/>
            <person name="Wei W."/>
            <person name="Gao Y.C."/>
            <person name="Liu J.Z."/>
            <person name="Shao H.Z."/>
            <person name="Wang X."/>
            <person name="Wang C.C."/>
            <person name="Yang T.C."/>
            <person name="Huo Q.B."/>
            <person name="Li W."/>
            <person name="Chen H.Y."/>
            <person name="Chen S.E."/>
            <person name="Zhou L.G."/>
            <person name="Ni X.B."/>
            <person name="Tian J.H."/>
            <person name="Sheng Y."/>
            <person name="Liu T."/>
            <person name="Pan Y.S."/>
            <person name="Xia L.Y."/>
            <person name="Li J."/>
            <person name="Zhao F."/>
            <person name="Cao W.C."/>
        </authorList>
    </citation>
    <scope>NUCLEOTIDE SEQUENCE</scope>
    <source>
        <strain evidence="1">Rsan-2018</strain>
    </source>
</reference>
<gene>
    <name evidence="1" type="ORF">HPB52_004496</name>
</gene>
<dbReference type="Proteomes" id="UP000821837">
    <property type="component" value="Chromosome 11"/>
</dbReference>
<organism evidence="1 2">
    <name type="scientific">Rhipicephalus sanguineus</name>
    <name type="common">Brown dog tick</name>
    <name type="synonym">Ixodes sanguineus</name>
    <dbReference type="NCBI Taxonomy" id="34632"/>
    <lineage>
        <taxon>Eukaryota</taxon>
        <taxon>Metazoa</taxon>
        <taxon>Ecdysozoa</taxon>
        <taxon>Arthropoda</taxon>
        <taxon>Chelicerata</taxon>
        <taxon>Arachnida</taxon>
        <taxon>Acari</taxon>
        <taxon>Parasitiformes</taxon>
        <taxon>Ixodida</taxon>
        <taxon>Ixodoidea</taxon>
        <taxon>Ixodidae</taxon>
        <taxon>Rhipicephalinae</taxon>
        <taxon>Rhipicephalus</taxon>
        <taxon>Rhipicephalus</taxon>
    </lineage>
</organism>
<sequence>MSVVAAIVVAPRHARSAHTDRAQVDKGGLGIPELGIMASALYIRWTHVALDSDMTLTRSFASYFLSTQLRQFSASELCQSVPRAGTRSPFYVDAATTMSKLQCVDPEYDVVSVQLQEVVDILTPKLPEHYKRFDLSRHKSSWKLITVSFLDARCATFMHRLARGCLPIMYRPFTTNNRRGVCPFCQRDDTVHIFSQCTIPAALLQRAADLFKVPGIPYPMTRFLHPLPSHAVNQFVLLLVECQPGLAGTLRGCLHEEGAGPSRSTCKKCGKRSGSFFSGSGIA</sequence>
<accession>A0A9D4Q8R7</accession>
<name>A0A9D4Q8R7_RHISA</name>
<comment type="caution">
    <text evidence="1">The sequence shown here is derived from an EMBL/GenBank/DDBJ whole genome shotgun (WGS) entry which is preliminary data.</text>
</comment>
<protein>
    <submittedName>
        <fullName evidence="1">Uncharacterized protein</fullName>
    </submittedName>
</protein>
<keyword evidence="2" id="KW-1185">Reference proteome</keyword>
<evidence type="ECO:0000313" key="1">
    <source>
        <dbReference type="EMBL" id="KAH7971965.1"/>
    </source>
</evidence>
<evidence type="ECO:0000313" key="2">
    <source>
        <dbReference type="Proteomes" id="UP000821837"/>
    </source>
</evidence>
<dbReference type="EMBL" id="JABSTV010001247">
    <property type="protein sequence ID" value="KAH7971965.1"/>
    <property type="molecule type" value="Genomic_DNA"/>
</dbReference>
<proteinExistence type="predicted"/>
<dbReference type="AlphaFoldDB" id="A0A9D4Q8R7"/>
<reference evidence="1" key="2">
    <citation type="submission" date="2021-09" db="EMBL/GenBank/DDBJ databases">
        <authorList>
            <person name="Jia N."/>
            <person name="Wang J."/>
            <person name="Shi W."/>
            <person name="Du L."/>
            <person name="Sun Y."/>
            <person name="Zhan W."/>
            <person name="Jiang J."/>
            <person name="Wang Q."/>
            <person name="Zhang B."/>
            <person name="Ji P."/>
            <person name="Sakyi L.B."/>
            <person name="Cui X."/>
            <person name="Yuan T."/>
            <person name="Jiang B."/>
            <person name="Yang W."/>
            <person name="Lam T.T.-Y."/>
            <person name="Chang Q."/>
            <person name="Ding S."/>
            <person name="Wang X."/>
            <person name="Zhu J."/>
            <person name="Ruan X."/>
            <person name="Zhao L."/>
            <person name="Wei J."/>
            <person name="Que T."/>
            <person name="Du C."/>
            <person name="Cheng J."/>
            <person name="Dai P."/>
            <person name="Han X."/>
            <person name="Huang E."/>
            <person name="Gao Y."/>
            <person name="Liu J."/>
            <person name="Shao H."/>
            <person name="Ye R."/>
            <person name="Li L."/>
            <person name="Wei W."/>
            <person name="Wang X."/>
            <person name="Wang C."/>
            <person name="Huo Q."/>
            <person name="Li W."/>
            <person name="Guo W."/>
            <person name="Chen H."/>
            <person name="Chen S."/>
            <person name="Zhou L."/>
            <person name="Zhou L."/>
            <person name="Ni X."/>
            <person name="Tian J."/>
            <person name="Zhou Y."/>
            <person name="Sheng Y."/>
            <person name="Liu T."/>
            <person name="Pan Y."/>
            <person name="Xia L."/>
            <person name="Li J."/>
            <person name="Zhao F."/>
            <person name="Cao W."/>
        </authorList>
    </citation>
    <scope>NUCLEOTIDE SEQUENCE</scope>
    <source>
        <strain evidence="1">Rsan-2018</strain>
        <tissue evidence="1">Larvae</tissue>
    </source>
</reference>